<protein>
    <recommendedName>
        <fullName evidence="1">DUF6473 domain-containing protein</fullName>
    </recommendedName>
</protein>
<keyword evidence="3" id="KW-1185">Reference proteome</keyword>
<accession>A0A4S4NG42</accession>
<dbReference type="EMBL" id="SRKY01000004">
    <property type="protein sequence ID" value="THH35030.1"/>
    <property type="molecule type" value="Genomic_DNA"/>
</dbReference>
<evidence type="ECO:0000259" key="1">
    <source>
        <dbReference type="Pfam" id="PF20078"/>
    </source>
</evidence>
<dbReference type="Pfam" id="PF20078">
    <property type="entry name" value="DUF6473"/>
    <property type="match status" value="1"/>
</dbReference>
<proteinExistence type="predicted"/>
<feature type="domain" description="DUF6473" evidence="1">
    <location>
        <begin position="1"/>
        <end position="271"/>
    </location>
</feature>
<dbReference type="AlphaFoldDB" id="A0A4S4NG42"/>
<organism evidence="2 3">
    <name type="scientific">Aliishimia ponticola</name>
    <dbReference type="NCBI Taxonomy" id="2499833"/>
    <lineage>
        <taxon>Bacteria</taxon>
        <taxon>Pseudomonadati</taxon>
        <taxon>Pseudomonadota</taxon>
        <taxon>Alphaproteobacteria</taxon>
        <taxon>Rhodobacterales</taxon>
        <taxon>Paracoccaceae</taxon>
        <taxon>Aliishimia</taxon>
    </lineage>
</organism>
<dbReference type="OrthoDB" id="7838347at2"/>
<gene>
    <name evidence="2" type="ORF">E4Z66_14450</name>
</gene>
<dbReference type="InterPro" id="IPR045524">
    <property type="entry name" value="DUF6473"/>
</dbReference>
<evidence type="ECO:0000313" key="3">
    <source>
        <dbReference type="Proteomes" id="UP000306602"/>
    </source>
</evidence>
<reference evidence="2 3" key="1">
    <citation type="submission" date="2019-04" db="EMBL/GenBank/DDBJ databases">
        <title>Shimia ponticola sp. nov., isolated from seawater.</title>
        <authorList>
            <person name="Kim Y.-O."/>
            <person name="Yoon J.-H."/>
        </authorList>
    </citation>
    <scope>NUCLEOTIDE SEQUENCE [LARGE SCALE GENOMIC DNA]</scope>
    <source>
        <strain evidence="2 3">MYP11</strain>
    </source>
</reference>
<dbReference type="Proteomes" id="UP000306602">
    <property type="component" value="Unassembled WGS sequence"/>
</dbReference>
<name>A0A4S4NG42_9RHOB</name>
<sequence>MTLDAMGAQALDYLPCRYGNSKLLFRGPRRDLSEPYIAFLGANETYGKFIETPFVAMLEEDLSMTCANFGCLNAGVDVFLHDPFVPDATAKARLTVLQVPCAQNLSNRFYTVHPRRNDRFVSATKMLQAIYPDVDFAKFHFNKHMLGALKQMSEERFWLVEQELRQAWIARMRTLMERISGKVVLTWISARAPNDLDRIDVEPMHVTGEMLELVRPHATEYVEVKLSPEALENPLNGMIYSQMDAPAAQEMLGLKAHREISQTLGPVLKRMVH</sequence>
<evidence type="ECO:0000313" key="2">
    <source>
        <dbReference type="EMBL" id="THH35030.1"/>
    </source>
</evidence>
<comment type="caution">
    <text evidence="2">The sequence shown here is derived from an EMBL/GenBank/DDBJ whole genome shotgun (WGS) entry which is preliminary data.</text>
</comment>